<feature type="active site" evidence="10">
    <location>
        <position position="127"/>
    </location>
</feature>
<evidence type="ECO:0000256" key="6">
    <source>
        <dbReference type="ARBA" id="ARBA00022801"/>
    </source>
</evidence>
<dbReference type="EMBL" id="JASNWA010000007">
    <property type="protein sequence ID" value="KAK3172501.1"/>
    <property type="molecule type" value="Genomic_DNA"/>
</dbReference>
<keyword evidence="5 13" id="KW-0863">Zinc-finger</keyword>
<feature type="active site" description="Proton acceptor" evidence="10">
    <location>
        <position position="284"/>
    </location>
</feature>
<feature type="binding site" evidence="11">
    <location>
        <position position="168"/>
    </location>
    <ligand>
        <name>Mg(2+)</name>
        <dbReference type="ChEBI" id="CHEBI:18420"/>
        <label>1</label>
    </ligand>
</feature>
<keyword evidence="17" id="KW-1185">Reference proteome</keyword>
<evidence type="ECO:0000256" key="10">
    <source>
        <dbReference type="PIRSR" id="PIRSR604808-1"/>
    </source>
</evidence>
<evidence type="ECO:0000313" key="16">
    <source>
        <dbReference type="EMBL" id="KAK3172501.1"/>
    </source>
</evidence>
<dbReference type="Proteomes" id="UP001276659">
    <property type="component" value="Unassembled WGS sequence"/>
</dbReference>
<keyword evidence="4 11" id="KW-0479">Metal-binding</keyword>
<dbReference type="InterPro" id="IPR010666">
    <property type="entry name" value="Znf_GRF"/>
</dbReference>
<dbReference type="CDD" id="cd09088">
    <property type="entry name" value="Ape2-like_AP-endo"/>
    <property type="match status" value="1"/>
</dbReference>
<comment type="cofactor">
    <cofactor evidence="1">
        <name>Mn(2+)</name>
        <dbReference type="ChEBI" id="CHEBI:29035"/>
    </cofactor>
</comment>
<dbReference type="GO" id="GO:0005634">
    <property type="term" value="C:nucleus"/>
    <property type="evidence" value="ECO:0007669"/>
    <property type="project" value="TreeGrafter"/>
</dbReference>
<evidence type="ECO:0000256" key="7">
    <source>
        <dbReference type="ARBA" id="ARBA00022833"/>
    </source>
</evidence>
<feature type="binding site" evidence="11">
    <location>
        <position position="14"/>
    </location>
    <ligand>
        <name>Mg(2+)</name>
        <dbReference type="ChEBI" id="CHEBI:18420"/>
        <label>1</label>
    </ligand>
</feature>
<evidence type="ECO:0000256" key="5">
    <source>
        <dbReference type="ARBA" id="ARBA00022771"/>
    </source>
</evidence>
<dbReference type="PROSITE" id="PS51435">
    <property type="entry name" value="AP_NUCLEASE_F1_4"/>
    <property type="match status" value="1"/>
</dbReference>
<dbReference type="PANTHER" id="PTHR22748:SF4">
    <property type="entry name" value="DNA-(APURINIC OR APYRIMIDINIC SITE) ENDONUCLEASE 2"/>
    <property type="match status" value="1"/>
</dbReference>
<keyword evidence="6" id="KW-0378">Hydrolase</keyword>
<proteinExistence type="inferred from homology"/>
<feature type="active site" description="Proton donor/acceptor" evidence="10">
    <location>
        <position position="166"/>
    </location>
</feature>
<dbReference type="InterPro" id="IPR020848">
    <property type="entry name" value="AP_endonuclease_F1_CS"/>
</dbReference>
<evidence type="ECO:0000256" key="12">
    <source>
        <dbReference type="PIRSR" id="PIRSR604808-3"/>
    </source>
</evidence>
<dbReference type="GO" id="GO:0006284">
    <property type="term" value="P:base-excision repair"/>
    <property type="evidence" value="ECO:0007669"/>
    <property type="project" value="TreeGrafter"/>
</dbReference>
<evidence type="ECO:0000259" key="15">
    <source>
        <dbReference type="PROSITE" id="PS51999"/>
    </source>
</evidence>
<evidence type="ECO:0000256" key="14">
    <source>
        <dbReference type="SAM" id="MobiDB-lite"/>
    </source>
</evidence>
<evidence type="ECO:0000256" key="11">
    <source>
        <dbReference type="PIRSR" id="PIRSR604808-2"/>
    </source>
</evidence>
<dbReference type="Gene3D" id="3.60.10.10">
    <property type="entry name" value="Endonuclease/exonuclease/phosphatase"/>
    <property type="match status" value="1"/>
</dbReference>
<keyword evidence="8 11" id="KW-0460">Magnesium</keyword>
<accession>A0AAD9Z6S5</accession>
<protein>
    <recommendedName>
        <fullName evidence="3">DNA-(apurinic or apyrimidinic site) endonuclease 2</fullName>
    </recommendedName>
</protein>
<evidence type="ECO:0000313" key="17">
    <source>
        <dbReference type="Proteomes" id="UP001276659"/>
    </source>
</evidence>
<dbReference type="GO" id="GO:0008311">
    <property type="term" value="F:double-stranded DNA 3'-5' DNA exonuclease activity"/>
    <property type="evidence" value="ECO:0007669"/>
    <property type="project" value="TreeGrafter"/>
</dbReference>
<dbReference type="PANTHER" id="PTHR22748">
    <property type="entry name" value="AP ENDONUCLEASE"/>
    <property type="match status" value="1"/>
</dbReference>
<evidence type="ECO:0000256" key="1">
    <source>
        <dbReference type="ARBA" id="ARBA00001936"/>
    </source>
</evidence>
<keyword evidence="11" id="KW-0464">Manganese</keyword>
<feature type="compositionally biased region" description="Polar residues" evidence="14">
    <location>
        <begin position="456"/>
        <end position="465"/>
    </location>
</feature>
<evidence type="ECO:0000256" key="8">
    <source>
        <dbReference type="ARBA" id="ARBA00022842"/>
    </source>
</evidence>
<feature type="compositionally biased region" description="Basic and acidic residues" evidence="14">
    <location>
        <begin position="476"/>
        <end position="485"/>
    </location>
</feature>
<feature type="region of interest" description="Disordered" evidence="14">
    <location>
        <begin position="351"/>
        <end position="559"/>
    </location>
</feature>
<dbReference type="InterPro" id="IPR036691">
    <property type="entry name" value="Endo/exonu/phosph_ase_sf"/>
</dbReference>
<feature type="domain" description="GRF-type" evidence="15">
    <location>
        <begin position="570"/>
        <end position="623"/>
    </location>
</feature>
<organism evidence="16 17">
    <name type="scientific">Lepraria neglecta</name>
    <dbReference type="NCBI Taxonomy" id="209136"/>
    <lineage>
        <taxon>Eukaryota</taxon>
        <taxon>Fungi</taxon>
        <taxon>Dikarya</taxon>
        <taxon>Ascomycota</taxon>
        <taxon>Pezizomycotina</taxon>
        <taxon>Lecanoromycetes</taxon>
        <taxon>OSLEUM clade</taxon>
        <taxon>Lecanoromycetidae</taxon>
        <taxon>Lecanorales</taxon>
        <taxon>Lecanorineae</taxon>
        <taxon>Stereocaulaceae</taxon>
        <taxon>Lepraria</taxon>
    </lineage>
</organism>
<feature type="site" description="Transition state stabilizer" evidence="12">
    <location>
        <position position="168"/>
    </location>
</feature>
<feature type="compositionally biased region" description="Polar residues" evidence="14">
    <location>
        <begin position="502"/>
        <end position="545"/>
    </location>
</feature>
<evidence type="ECO:0000256" key="3">
    <source>
        <dbReference type="ARBA" id="ARBA00013541"/>
    </source>
</evidence>
<dbReference type="GO" id="GO:0003677">
    <property type="term" value="F:DNA binding"/>
    <property type="evidence" value="ECO:0007669"/>
    <property type="project" value="InterPro"/>
</dbReference>
<evidence type="ECO:0000256" key="13">
    <source>
        <dbReference type="PROSITE-ProRule" id="PRU01343"/>
    </source>
</evidence>
<dbReference type="GO" id="GO:0003906">
    <property type="term" value="F:DNA-(apurinic or apyrimidinic site) endonuclease activity"/>
    <property type="evidence" value="ECO:0007669"/>
    <property type="project" value="TreeGrafter"/>
</dbReference>
<dbReference type="FunFam" id="3.60.10.10:FF:000079">
    <property type="entry name" value="DNA-(apurinic or apyrimidinic site) lyase"/>
    <property type="match status" value="1"/>
</dbReference>
<comment type="similarity">
    <text evidence="2">Belongs to the DNA repair enzymes AP/ExoA family.</text>
</comment>
<feature type="binding site" evidence="11">
    <location>
        <position position="283"/>
    </location>
    <ligand>
        <name>Mg(2+)</name>
        <dbReference type="ChEBI" id="CHEBI:18420"/>
        <label>1</label>
    </ligand>
</feature>
<keyword evidence="9" id="KW-0539">Nucleus</keyword>
<name>A0AAD9Z6S5_9LECA</name>
<feature type="site" description="Interaction with DNA substrate" evidence="12">
    <location>
        <position position="284"/>
    </location>
</feature>
<comment type="cofactor">
    <cofactor evidence="11">
        <name>Mg(2+)</name>
        <dbReference type="ChEBI" id="CHEBI:18420"/>
    </cofactor>
    <cofactor evidence="11">
        <name>Mn(2+)</name>
        <dbReference type="ChEBI" id="CHEBI:29035"/>
    </cofactor>
    <text evidence="11">Probably binds two magnesium or manganese ions per subunit.</text>
</comment>
<dbReference type="AlphaFoldDB" id="A0AAD9Z6S5"/>
<feature type="compositionally biased region" description="Polar residues" evidence="14">
    <location>
        <begin position="355"/>
        <end position="366"/>
    </location>
</feature>
<keyword evidence="7" id="KW-0862">Zinc</keyword>
<dbReference type="GO" id="GO:0008270">
    <property type="term" value="F:zinc ion binding"/>
    <property type="evidence" value="ECO:0007669"/>
    <property type="project" value="UniProtKB-KW"/>
</dbReference>
<feature type="binding site" evidence="11">
    <location>
        <position position="284"/>
    </location>
    <ligand>
        <name>Mg(2+)</name>
        <dbReference type="ChEBI" id="CHEBI:18420"/>
        <label>1</label>
    </ligand>
</feature>
<evidence type="ECO:0000256" key="4">
    <source>
        <dbReference type="ARBA" id="ARBA00022723"/>
    </source>
</evidence>
<dbReference type="InterPro" id="IPR005135">
    <property type="entry name" value="Endo/exonuclease/phosphatase"/>
</dbReference>
<sequence>MFDILEADIVVFQETKIQRKDLSDDMVLVPGWDCCFSLPRHKKGYSGVVIYTRQSVCAPIRAEEGITGILCPPNSSTSFSNLPEEEQIGGYPTPSQLASSAVDATTLDSEGRCVVLEFPAFVLLGVYSPANRDETRDDFRLGFLDVLDARIRNLIAMGKRVFLTGDLNISREELDAANAEASMRKQGLTGLEFVSTPARRLFNHLLEGGKVFGERDGGREEPVMWDICRAFHPDRKGMFTCWEQKVNARPGNCGARIDYVLCSLTMKDWFSDSNIQEGLMGSDHCPVYAVMKDKINIDGEEQDTKDVMNPPGMFSNGERLREYSTANDALPLSGKLIPEFFGRRNIRDMFARKPSIQQSQSTNVTSKDAGVLDAKGSVNGSSAIETTSTKADSAQALSATAPVASSNDPSVAGTKRPMGEVSTSKSLKRAKSGSSATAPAAIGKGQQSLKGFFKPKSNTISNHSSVAEEPVVSEANTHDVTRGADLEPVAESLEDKHDLATPTETASPLSSADGSARQKVTSSGTSGLQTANSSPTSRSASTQDQDTVHDPIQSKESWSKLFTKPAAPRCEGHDEPCITLLTKKPGMNLGRSFWMCPRPLGPSGAKEKNTQWRCQTFIWCSDWNPNAANG</sequence>
<dbReference type="SUPFAM" id="SSF56219">
    <property type="entry name" value="DNase I-like"/>
    <property type="match status" value="1"/>
</dbReference>
<dbReference type="Pfam" id="PF03372">
    <property type="entry name" value="Exo_endo_phos"/>
    <property type="match status" value="1"/>
</dbReference>
<reference evidence="16" key="1">
    <citation type="submission" date="2022-11" db="EMBL/GenBank/DDBJ databases">
        <title>Chromosomal genome sequence assembly and mating type (MAT) locus characterization of the leprose asexual lichenized fungus Lepraria neglecta (Nyl.) Erichsen.</title>
        <authorList>
            <person name="Allen J.L."/>
            <person name="Pfeffer B."/>
        </authorList>
    </citation>
    <scope>NUCLEOTIDE SEQUENCE</scope>
    <source>
        <strain evidence="16">Allen 5258</strain>
    </source>
</reference>
<feature type="binding site" evidence="11">
    <location>
        <position position="166"/>
    </location>
    <ligand>
        <name>Mg(2+)</name>
        <dbReference type="ChEBI" id="CHEBI:18420"/>
        <label>1</label>
    </ligand>
</feature>
<dbReference type="InterPro" id="IPR004808">
    <property type="entry name" value="AP_endonuc_1"/>
</dbReference>
<dbReference type="PROSITE" id="PS00728">
    <property type="entry name" value="AP_NUCLEASE_F1_3"/>
    <property type="match status" value="1"/>
</dbReference>
<feature type="site" description="Important for catalytic activity" evidence="12">
    <location>
        <position position="258"/>
    </location>
</feature>
<dbReference type="GO" id="GO:0008081">
    <property type="term" value="F:phosphoric diester hydrolase activity"/>
    <property type="evidence" value="ECO:0007669"/>
    <property type="project" value="TreeGrafter"/>
</dbReference>
<gene>
    <name evidence="16" type="ORF">OEA41_005823</name>
</gene>
<comment type="caution">
    <text evidence="16">The sequence shown here is derived from an EMBL/GenBank/DDBJ whole genome shotgun (WGS) entry which is preliminary data.</text>
</comment>
<feature type="compositionally biased region" description="Polar residues" evidence="14">
    <location>
        <begin position="378"/>
        <end position="409"/>
    </location>
</feature>
<evidence type="ECO:0000256" key="9">
    <source>
        <dbReference type="ARBA" id="ARBA00023242"/>
    </source>
</evidence>
<dbReference type="PROSITE" id="PS51999">
    <property type="entry name" value="ZF_GRF"/>
    <property type="match status" value="1"/>
</dbReference>
<evidence type="ECO:0000256" key="2">
    <source>
        <dbReference type="ARBA" id="ARBA00007092"/>
    </source>
</evidence>